<evidence type="ECO:0000256" key="1">
    <source>
        <dbReference type="ARBA" id="ARBA00004123"/>
    </source>
</evidence>
<keyword evidence="4" id="KW-0804">Transcription</keyword>
<dbReference type="AlphaFoldDB" id="A0AAV1SIV4"/>
<evidence type="ECO:0000313" key="9">
    <source>
        <dbReference type="Proteomes" id="UP001314170"/>
    </source>
</evidence>
<feature type="region of interest" description="Disordered" evidence="6">
    <location>
        <begin position="1"/>
        <end position="21"/>
    </location>
</feature>
<comment type="caution">
    <text evidence="8">The sequence shown here is derived from an EMBL/GenBank/DDBJ whole genome shotgun (WGS) entry which is preliminary data.</text>
</comment>
<organism evidence="8 9">
    <name type="scientific">Dovyalis caffra</name>
    <dbReference type="NCBI Taxonomy" id="77055"/>
    <lineage>
        <taxon>Eukaryota</taxon>
        <taxon>Viridiplantae</taxon>
        <taxon>Streptophyta</taxon>
        <taxon>Embryophyta</taxon>
        <taxon>Tracheophyta</taxon>
        <taxon>Spermatophyta</taxon>
        <taxon>Magnoliopsida</taxon>
        <taxon>eudicotyledons</taxon>
        <taxon>Gunneridae</taxon>
        <taxon>Pentapetalae</taxon>
        <taxon>rosids</taxon>
        <taxon>fabids</taxon>
        <taxon>Malpighiales</taxon>
        <taxon>Salicaceae</taxon>
        <taxon>Flacourtieae</taxon>
        <taxon>Dovyalis</taxon>
    </lineage>
</organism>
<evidence type="ECO:0000256" key="6">
    <source>
        <dbReference type="SAM" id="MobiDB-lite"/>
    </source>
</evidence>
<evidence type="ECO:0000313" key="7">
    <source>
        <dbReference type="EMBL" id="CAK7351369.1"/>
    </source>
</evidence>
<proteinExistence type="predicted"/>
<comment type="subcellular location">
    <subcellularLocation>
        <location evidence="1">Nucleus</location>
    </subcellularLocation>
</comment>
<evidence type="ECO:0008006" key="10">
    <source>
        <dbReference type="Google" id="ProtNLM"/>
    </source>
</evidence>
<dbReference type="GO" id="GO:0003677">
    <property type="term" value="F:DNA binding"/>
    <property type="evidence" value="ECO:0007669"/>
    <property type="project" value="UniProtKB-KW"/>
</dbReference>
<keyword evidence="9" id="KW-1185">Reference proteome</keyword>
<reference evidence="8 9" key="1">
    <citation type="submission" date="2024-01" db="EMBL/GenBank/DDBJ databases">
        <authorList>
            <person name="Waweru B."/>
        </authorList>
    </citation>
    <scope>NUCLEOTIDE SEQUENCE [LARGE SCALE GENOMIC DNA]</scope>
</reference>
<dbReference type="Proteomes" id="UP001314170">
    <property type="component" value="Unassembled WGS sequence"/>
</dbReference>
<evidence type="ECO:0000256" key="2">
    <source>
        <dbReference type="ARBA" id="ARBA00023015"/>
    </source>
</evidence>
<dbReference type="InterPro" id="IPR003340">
    <property type="entry name" value="B3_DNA-bd"/>
</dbReference>
<evidence type="ECO:0000313" key="8">
    <source>
        <dbReference type="EMBL" id="CAK7351371.1"/>
    </source>
</evidence>
<dbReference type="SUPFAM" id="SSF101936">
    <property type="entry name" value="DNA-binding pseudobarrel domain"/>
    <property type="match status" value="1"/>
</dbReference>
<protein>
    <recommendedName>
        <fullName evidence="10">TF-B3 domain-containing protein</fullName>
    </recommendedName>
</protein>
<evidence type="ECO:0000256" key="5">
    <source>
        <dbReference type="ARBA" id="ARBA00023242"/>
    </source>
</evidence>
<dbReference type="InterPro" id="IPR015300">
    <property type="entry name" value="DNA-bd_pseudobarrel_sf"/>
</dbReference>
<dbReference type="GO" id="GO:0005634">
    <property type="term" value="C:nucleus"/>
    <property type="evidence" value="ECO:0007669"/>
    <property type="project" value="UniProtKB-SubCell"/>
</dbReference>
<accession>A0AAV1SIV4</accession>
<dbReference type="EMBL" id="CAWUPB010001184">
    <property type="protein sequence ID" value="CAK7351371.1"/>
    <property type="molecule type" value="Genomic_DNA"/>
</dbReference>
<gene>
    <name evidence="7" type="ORF">DCAF_LOCUS23819</name>
    <name evidence="8" type="ORF">DCAF_LOCUS23820</name>
</gene>
<dbReference type="CDD" id="cd10017">
    <property type="entry name" value="B3_DNA"/>
    <property type="match status" value="1"/>
</dbReference>
<keyword evidence="3" id="KW-0238">DNA-binding</keyword>
<dbReference type="EMBL" id="CAWUPB010001184">
    <property type="protein sequence ID" value="CAK7351369.1"/>
    <property type="molecule type" value="Genomic_DNA"/>
</dbReference>
<evidence type="ECO:0000256" key="4">
    <source>
        <dbReference type="ARBA" id="ARBA00023163"/>
    </source>
</evidence>
<sequence>MKVTTTLQLRKTRHSSESSSSVDGSISIIYAQNFRPYTIDEENVNRTLEMEVMAKLLSKSDTTNNRLEFPTKRLRFFLLPFGRNSIEFDAFDMLNQPWRLKISVRNQGKYLRPWISGQWSTYVLHKGLREGDRVILTMHEQENGVRTYCIKAERKHFGFWYSIDQ</sequence>
<dbReference type="Gene3D" id="2.40.330.10">
    <property type="entry name" value="DNA-binding pseudobarrel domain"/>
    <property type="match status" value="1"/>
</dbReference>
<name>A0AAV1SIV4_9ROSI</name>
<keyword evidence="2" id="KW-0805">Transcription regulation</keyword>
<keyword evidence="5" id="KW-0539">Nucleus</keyword>
<evidence type="ECO:0000256" key="3">
    <source>
        <dbReference type="ARBA" id="ARBA00023125"/>
    </source>
</evidence>